<evidence type="ECO:0000313" key="1">
    <source>
        <dbReference type="EMBL" id="NKG22670.1"/>
    </source>
</evidence>
<accession>A0ABX1GAY1</accession>
<dbReference type="PANTHER" id="PTHR41913:SF1">
    <property type="entry name" value="DUF1684 DOMAIN-CONTAINING PROTEIN"/>
    <property type="match status" value="1"/>
</dbReference>
<dbReference type="PANTHER" id="PTHR41913">
    <property type="entry name" value="DUF1684 DOMAIN-CONTAINING PROTEIN"/>
    <property type="match status" value="1"/>
</dbReference>
<reference evidence="1 2" key="1">
    <citation type="submission" date="2020-04" db="EMBL/GenBank/DDBJ databases">
        <title>Paeniglutamicibacter sp. ANT13_2, a novel actinomycete isolated from sediment in Antarctica.</title>
        <authorList>
            <person name="Sakdapetsiri C."/>
            <person name="Pinyakong O."/>
        </authorList>
    </citation>
    <scope>NUCLEOTIDE SEQUENCE [LARGE SCALE GENOMIC DNA]</scope>
    <source>
        <strain evidence="1 2">ANT13_2</strain>
    </source>
</reference>
<dbReference type="EMBL" id="JAAWVT010000013">
    <property type="protein sequence ID" value="NKG22670.1"/>
    <property type="molecule type" value="Genomic_DNA"/>
</dbReference>
<gene>
    <name evidence="1" type="ORF">HED64_18400</name>
</gene>
<protein>
    <submittedName>
        <fullName evidence="1">DUF1684 domain-containing protein</fullName>
    </submittedName>
</protein>
<name>A0ABX1GAY1_9MICC</name>
<sequence>MSAPIEFTQWRRLREEGLAVPYGWLSLSSYQWLPDVPGKLDLLPGYWSASGSSAHATFDAEDCVTTADGDPVSGTLVQSLHEDESMHFIRHGDTLVELGVRGGRYMIRTRERTHPRLKAFTGVPIFPYDPAFIVPGQYTAFHAPKVVPIDSFRPDTKLKTELVGEVSFELGGQSAVLAASQNDDGSLTLNFRDLTNGEQTAAWRFVTVKAPAADGSVNIDFNRTLNYPMAFSPHAVCPAPVEANRLNQKIQAGELLPR</sequence>
<dbReference type="Proteomes" id="UP000746595">
    <property type="component" value="Unassembled WGS sequence"/>
</dbReference>
<keyword evidence="2" id="KW-1185">Reference proteome</keyword>
<dbReference type="InterPro" id="IPR012467">
    <property type="entry name" value="DUF1684"/>
</dbReference>
<dbReference type="RefSeq" id="WP_168153413.1">
    <property type="nucleotide sequence ID" value="NZ_JAAWVT010000013.1"/>
</dbReference>
<comment type="caution">
    <text evidence="1">The sequence shown here is derived from an EMBL/GenBank/DDBJ whole genome shotgun (WGS) entry which is preliminary data.</text>
</comment>
<proteinExistence type="predicted"/>
<dbReference type="Pfam" id="PF07920">
    <property type="entry name" value="DUF1684"/>
    <property type="match status" value="1"/>
</dbReference>
<evidence type="ECO:0000313" key="2">
    <source>
        <dbReference type="Proteomes" id="UP000746595"/>
    </source>
</evidence>
<organism evidence="1 2">
    <name type="scientific">Paeniglutamicibacter terrestris</name>
    <dbReference type="NCBI Taxonomy" id="2723403"/>
    <lineage>
        <taxon>Bacteria</taxon>
        <taxon>Bacillati</taxon>
        <taxon>Actinomycetota</taxon>
        <taxon>Actinomycetes</taxon>
        <taxon>Micrococcales</taxon>
        <taxon>Micrococcaceae</taxon>
        <taxon>Paeniglutamicibacter</taxon>
    </lineage>
</organism>